<accession>F8FEY9</accession>
<dbReference type="PANTHER" id="PTHR40053">
    <property type="entry name" value="SPORULATION-CONTROL PROTEIN SPO0M"/>
    <property type="match status" value="1"/>
</dbReference>
<dbReference type="RefSeq" id="WP_013921371.1">
    <property type="nucleotide sequence ID" value="NC_015690.1"/>
</dbReference>
<sequence length="257" mass="28867">MSFFKKVLASVGIGSAKVDTQLHNAQVTVGGELSGVVVIQGGQTEQQVDSIYIYIKTQYIKEENDQKVRKTAEVAKIRVTEGFLVQAGERREIPFSFIIPDYAPISLRGANVWIETGLDIANAVDPTDRDHIEIVPYGHMQTVLDALDILGFRLREVTNDYAPRLGGHLPFVQEFEFVPTNHFRGQLDELEVLFFKKGDDLELFLQIDRKARGLMGLFAEAMETDESFVRFTIPGSELRRGAQSVAGELRELISRYS</sequence>
<organism evidence="1 2">
    <name type="scientific">Paenibacillus mucilaginosus (strain KNP414)</name>
    <dbReference type="NCBI Taxonomy" id="1036673"/>
    <lineage>
        <taxon>Bacteria</taxon>
        <taxon>Bacillati</taxon>
        <taxon>Bacillota</taxon>
        <taxon>Bacilli</taxon>
        <taxon>Bacillales</taxon>
        <taxon>Paenibacillaceae</taxon>
        <taxon>Paenibacillus</taxon>
    </lineage>
</organism>
<reference evidence="2" key="1">
    <citation type="submission" date="2011-06" db="EMBL/GenBank/DDBJ databases">
        <title>Complete genome sequence of Paenibacillus mucilaginosus KNP414.</title>
        <authorList>
            <person name="Wang J."/>
            <person name="Hu S."/>
            <person name="Hu X."/>
            <person name="Zhang B."/>
            <person name="Dong D."/>
            <person name="Zhang S."/>
            <person name="Zhao K."/>
            <person name="Wu D."/>
        </authorList>
    </citation>
    <scope>NUCLEOTIDE SEQUENCE [LARGE SCALE GENOMIC DNA]</scope>
    <source>
        <strain evidence="2">KNP414</strain>
    </source>
</reference>
<evidence type="ECO:0000313" key="1">
    <source>
        <dbReference type="EMBL" id="AEI46224.1"/>
    </source>
</evidence>
<dbReference type="Proteomes" id="UP000006620">
    <property type="component" value="Chromosome"/>
</dbReference>
<dbReference type="KEGG" id="pms:KNP414_07738"/>
<reference evidence="1 2" key="2">
    <citation type="journal article" date="2013" name="Genome Announc.">
        <title>Genome Sequence of Growth-Improving Paenibacillus mucilaginosus Strain KNP414.</title>
        <authorList>
            <person name="Lu J.J."/>
            <person name="Wang J.F."/>
            <person name="Hu X.F."/>
        </authorList>
    </citation>
    <scope>NUCLEOTIDE SEQUENCE [LARGE SCALE GENOMIC DNA]</scope>
    <source>
        <strain evidence="1 2">KNP414</strain>
    </source>
</reference>
<dbReference type="InterPro" id="IPR009776">
    <property type="entry name" value="Spore_0_M"/>
</dbReference>
<gene>
    <name evidence="1" type="ordered locus">KNP414_07738</name>
</gene>
<evidence type="ECO:0000313" key="2">
    <source>
        <dbReference type="Proteomes" id="UP000006620"/>
    </source>
</evidence>
<dbReference type="Pfam" id="PF07070">
    <property type="entry name" value="Spo0M"/>
    <property type="match status" value="1"/>
</dbReference>
<dbReference type="AlphaFoldDB" id="F8FEY9"/>
<dbReference type="PATRIC" id="fig|1036673.3.peg.7212"/>
<proteinExistence type="predicted"/>
<protein>
    <submittedName>
        <fullName evidence="1">SpoOM family protein</fullName>
    </submittedName>
</protein>
<name>F8FEY9_PAEMK</name>
<dbReference type="PANTHER" id="PTHR40053:SF1">
    <property type="entry name" value="SPORULATION-CONTROL PROTEIN SPO0M"/>
    <property type="match status" value="1"/>
</dbReference>
<dbReference type="HOGENOM" id="CLU_057336_1_2_9"/>
<dbReference type="EMBL" id="CP002869">
    <property type="protein sequence ID" value="AEI46224.1"/>
    <property type="molecule type" value="Genomic_DNA"/>
</dbReference>